<proteinExistence type="predicted"/>
<keyword evidence="1" id="KW-1133">Transmembrane helix</keyword>
<keyword evidence="1" id="KW-0472">Membrane</keyword>
<feature type="transmembrane region" description="Helical" evidence="1">
    <location>
        <begin position="259"/>
        <end position="285"/>
    </location>
</feature>
<dbReference type="InterPro" id="IPR001202">
    <property type="entry name" value="WW_dom"/>
</dbReference>
<accession>G0UYJ9</accession>
<feature type="transmembrane region" description="Helical" evidence="1">
    <location>
        <begin position="195"/>
        <end position="216"/>
    </location>
</feature>
<gene>
    <name evidence="3" type="ORF">TCIL3000_10_12480</name>
</gene>
<keyword evidence="1" id="KW-0812">Transmembrane</keyword>
<evidence type="ECO:0000259" key="2">
    <source>
        <dbReference type="PROSITE" id="PS01159"/>
    </source>
</evidence>
<name>G0UYJ9_TRYCI</name>
<dbReference type="AlphaFoldDB" id="G0UYJ9"/>
<dbReference type="VEuPathDB" id="TriTrypDB:TcIL3000_10_12480"/>
<feature type="domain" description="WW" evidence="2">
    <location>
        <begin position="78"/>
        <end position="104"/>
    </location>
</feature>
<dbReference type="PROSITE" id="PS01159">
    <property type="entry name" value="WW_DOMAIN_1"/>
    <property type="match status" value="1"/>
</dbReference>
<reference evidence="3" key="1">
    <citation type="journal article" date="2012" name="Proc. Natl. Acad. Sci. U.S.A.">
        <title>Antigenic diversity is generated by distinct evolutionary mechanisms in African trypanosome species.</title>
        <authorList>
            <person name="Jackson A.P."/>
            <person name="Berry A."/>
            <person name="Aslett M."/>
            <person name="Allison H.C."/>
            <person name="Burton P."/>
            <person name="Vavrova-Anderson J."/>
            <person name="Brown R."/>
            <person name="Browne H."/>
            <person name="Corton N."/>
            <person name="Hauser H."/>
            <person name="Gamble J."/>
            <person name="Gilderthorp R."/>
            <person name="Marcello L."/>
            <person name="McQuillan J."/>
            <person name="Otto T.D."/>
            <person name="Quail M.A."/>
            <person name="Sanders M.J."/>
            <person name="van Tonder A."/>
            <person name="Ginger M.L."/>
            <person name="Field M.C."/>
            <person name="Barry J.D."/>
            <person name="Hertz-Fowler C."/>
            <person name="Berriman M."/>
        </authorList>
    </citation>
    <scope>NUCLEOTIDE SEQUENCE</scope>
    <source>
        <strain evidence="3">IL3000</strain>
    </source>
</reference>
<protein>
    <recommendedName>
        <fullName evidence="2">WW domain-containing protein</fullName>
    </recommendedName>
</protein>
<organism evidence="3">
    <name type="scientific">Trypanosoma congolense (strain IL3000)</name>
    <dbReference type="NCBI Taxonomy" id="1068625"/>
    <lineage>
        <taxon>Eukaryota</taxon>
        <taxon>Discoba</taxon>
        <taxon>Euglenozoa</taxon>
        <taxon>Kinetoplastea</taxon>
        <taxon>Metakinetoplastina</taxon>
        <taxon>Trypanosomatida</taxon>
        <taxon>Trypanosomatidae</taxon>
        <taxon>Trypanosoma</taxon>
        <taxon>Nannomonas</taxon>
    </lineage>
</organism>
<evidence type="ECO:0000256" key="1">
    <source>
        <dbReference type="SAM" id="Phobius"/>
    </source>
</evidence>
<dbReference type="EMBL" id="HE575323">
    <property type="protein sequence ID" value="CCC94466.1"/>
    <property type="molecule type" value="Genomic_DNA"/>
</dbReference>
<sequence length="316" mass="34379">MRRLVRVDLCSYAICSVSGAAFSGRNYQQLLGAGSADGGNPVLPAVGLAMCVAHPNPLFPATNVSEEVPNHDDPCVVWREYFSLEFRRPYYHCLMTNETTFDIPDGFVTRFPTFHRRQKLHVNEENRVFRASAPSSCTTGGCATSGCVGSGGGAGGTPTPGGSPLGDSSASSSFSRFLRVSCLKKQLVEHGAGGLLLYLIVHNAVLAVLFFSLYFLRIDIVGYARYCGINVTKEKEVPEDDLVDTTEAHNGNKGRFRSFWSALGVSIVLNKFLVPLELAITLVLAPRFASRLQPFAGRVFSYVKDGVKCCWFVKSS</sequence>
<evidence type="ECO:0000313" key="3">
    <source>
        <dbReference type="EMBL" id="CCC94466.1"/>
    </source>
</evidence>